<evidence type="ECO:0000313" key="2">
    <source>
        <dbReference type="EMBL" id="KAK3908840.1"/>
    </source>
</evidence>
<reference evidence="2" key="1">
    <citation type="submission" date="2021-07" db="EMBL/GenBank/DDBJ databases">
        <authorList>
            <person name="Catto M.A."/>
            <person name="Jacobson A."/>
            <person name="Kennedy G."/>
            <person name="Labadie P."/>
            <person name="Hunt B.G."/>
            <person name="Srinivasan R."/>
        </authorList>
    </citation>
    <scope>NUCLEOTIDE SEQUENCE</scope>
    <source>
        <strain evidence="2">PL_HMW_Pooled</strain>
        <tissue evidence="2">Head</tissue>
    </source>
</reference>
<evidence type="ECO:0000313" key="3">
    <source>
        <dbReference type="Proteomes" id="UP001219518"/>
    </source>
</evidence>
<feature type="region of interest" description="Disordered" evidence="1">
    <location>
        <begin position="21"/>
        <end position="47"/>
    </location>
</feature>
<evidence type="ECO:0000256" key="1">
    <source>
        <dbReference type="SAM" id="MobiDB-lite"/>
    </source>
</evidence>
<proteinExistence type="predicted"/>
<dbReference type="Proteomes" id="UP001219518">
    <property type="component" value="Unassembled WGS sequence"/>
</dbReference>
<sequence>MPLLLTSLPAEEAGVAAAVRAAEIPDADTPPSKRPRRLLPADEPLPPDLQKLVDNCEDISPAERAQVAALLPNMDGAHPAEVRVTYCWVNPDGTCGTSVESTPQLPELTHKAEITTVVICQRYHGKENS</sequence>
<accession>A0AAE1L775</accession>
<name>A0AAE1L775_9NEOP</name>
<dbReference type="EMBL" id="JAHWGI010000081">
    <property type="protein sequence ID" value="KAK3908840.1"/>
    <property type="molecule type" value="Genomic_DNA"/>
</dbReference>
<organism evidence="2 3">
    <name type="scientific">Frankliniella fusca</name>
    <dbReference type="NCBI Taxonomy" id="407009"/>
    <lineage>
        <taxon>Eukaryota</taxon>
        <taxon>Metazoa</taxon>
        <taxon>Ecdysozoa</taxon>
        <taxon>Arthropoda</taxon>
        <taxon>Hexapoda</taxon>
        <taxon>Insecta</taxon>
        <taxon>Pterygota</taxon>
        <taxon>Neoptera</taxon>
        <taxon>Paraneoptera</taxon>
        <taxon>Thysanoptera</taxon>
        <taxon>Terebrantia</taxon>
        <taxon>Thripoidea</taxon>
        <taxon>Thripidae</taxon>
        <taxon>Frankliniella</taxon>
    </lineage>
</organism>
<reference evidence="2" key="2">
    <citation type="journal article" date="2023" name="BMC Genomics">
        <title>Pest status, molecular evolution, and epigenetic factors derived from the genome assembly of Frankliniella fusca, a thysanopteran phytovirus vector.</title>
        <authorList>
            <person name="Catto M.A."/>
            <person name="Labadie P.E."/>
            <person name="Jacobson A.L."/>
            <person name="Kennedy G.G."/>
            <person name="Srinivasan R."/>
            <person name="Hunt B.G."/>
        </authorList>
    </citation>
    <scope>NUCLEOTIDE SEQUENCE</scope>
    <source>
        <strain evidence="2">PL_HMW_Pooled</strain>
    </source>
</reference>
<gene>
    <name evidence="2" type="ORF">KUF71_019095</name>
</gene>
<dbReference type="AlphaFoldDB" id="A0AAE1L775"/>
<protein>
    <submittedName>
        <fullName evidence="2">Ribonuclease HII</fullName>
    </submittedName>
</protein>
<comment type="caution">
    <text evidence="2">The sequence shown here is derived from an EMBL/GenBank/DDBJ whole genome shotgun (WGS) entry which is preliminary data.</text>
</comment>
<keyword evidence="3" id="KW-1185">Reference proteome</keyword>